<protein>
    <submittedName>
        <fullName evidence="2">Uncharacterized protein</fullName>
    </submittedName>
</protein>
<organism evidence="2 3">
    <name type="scientific">Corynebacterium renale</name>
    <dbReference type="NCBI Taxonomy" id="1724"/>
    <lineage>
        <taxon>Bacteria</taxon>
        <taxon>Bacillati</taxon>
        <taxon>Actinomycetota</taxon>
        <taxon>Actinomycetes</taxon>
        <taxon>Mycobacteriales</taxon>
        <taxon>Corynebacteriaceae</taxon>
        <taxon>Corynebacterium</taxon>
    </lineage>
</organism>
<dbReference type="EMBL" id="PDJF01000001">
    <property type="protein sequence ID" value="PFG27735.1"/>
    <property type="molecule type" value="Genomic_DNA"/>
</dbReference>
<keyword evidence="1" id="KW-0812">Transmembrane</keyword>
<evidence type="ECO:0000256" key="1">
    <source>
        <dbReference type="SAM" id="Phobius"/>
    </source>
</evidence>
<name>A0A2A9DNJ0_9CORY</name>
<dbReference type="STRING" id="1724.GCA_001044175_00569"/>
<evidence type="ECO:0000313" key="3">
    <source>
        <dbReference type="Proteomes" id="UP000221653"/>
    </source>
</evidence>
<accession>A0A2A9DNJ0</accession>
<keyword evidence="1" id="KW-0472">Membrane</keyword>
<dbReference type="Proteomes" id="UP000221653">
    <property type="component" value="Unassembled WGS sequence"/>
</dbReference>
<keyword evidence="3" id="KW-1185">Reference proteome</keyword>
<proteinExistence type="predicted"/>
<keyword evidence="1" id="KW-1133">Transmembrane helix</keyword>
<feature type="transmembrane region" description="Helical" evidence="1">
    <location>
        <begin position="45"/>
        <end position="69"/>
    </location>
</feature>
<dbReference type="AlphaFoldDB" id="A0A2A9DNJ0"/>
<reference evidence="2 3" key="1">
    <citation type="submission" date="2017-10" db="EMBL/GenBank/DDBJ databases">
        <title>Sequencing the genomes of 1000 actinobacteria strains.</title>
        <authorList>
            <person name="Klenk H.-P."/>
        </authorList>
    </citation>
    <scope>NUCLEOTIDE SEQUENCE [LARGE SCALE GENOMIC DNA]</scope>
    <source>
        <strain evidence="2 3">DSM 20688</strain>
    </source>
</reference>
<feature type="transmembrane region" description="Helical" evidence="1">
    <location>
        <begin position="12"/>
        <end position="38"/>
    </location>
</feature>
<sequence>MEPGGVDKHIMSTAMIITMASVALGFCCVGGAFALFMYSPKRTWVWVLGILALILLTIVPVTLAITSVFSPDTVA</sequence>
<comment type="caution">
    <text evidence="2">The sequence shown here is derived from an EMBL/GenBank/DDBJ whole genome shotgun (WGS) entry which is preliminary data.</text>
</comment>
<gene>
    <name evidence="2" type="ORF">ATK06_0811</name>
</gene>
<evidence type="ECO:0000313" key="2">
    <source>
        <dbReference type="EMBL" id="PFG27735.1"/>
    </source>
</evidence>